<evidence type="ECO:0000256" key="3">
    <source>
        <dbReference type="SAM" id="SignalP"/>
    </source>
</evidence>
<dbReference type="SUPFAM" id="SSF57256">
    <property type="entry name" value="Elafin-like"/>
    <property type="match status" value="1"/>
</dbReference>
<feature type="region of interest" description="Disordered" evidence="2">
    <location>
        <begin position="106"/>
        <end position="133"/>
    </location>
</feature>
<dbReference type="Pfam" id="PF13251">
    <property type="entry name" value="DUF4042"/>
    <property type="match status" value="1"/>
</dbReference>
<dbReference type="EMBL" id="JAGFMF010011576">
    <property type="protein sequence ID" value="KAG8520225.1"/>
    <property type="molecule type" value="Genomic_DNA"/>
</dbReference>
<reference evidence="5" key="1">
    <citation type="journal article" date="2021" name="Evol. Appl.">
        <title>The genome of the Pyrenean desman and the effects of bottlenecks and inbreeding on the genomic landscape of an endangered species.</title>
        <authorList>
            <person name="Escoda L."/>
            <person name="Castresana J."/>
        </authorList>
    </citation>
    <scope>NUCLEOTIDE SEQUENCE</scope>
    <source>
        <strain evidence="5">IBE-C5619</strain>
    </source>
</reference>
<feature type="signal peptide" evidence="3">
    <location>
        <begin position="1"/>
        <end position="24"/>
    </location>
</feature>
<feature type="region of interest" description="Disordered" evidence="2">
    <location>
        <begin position="717"/>
        <end position="815"/>
    </location>
</feature>
<feature type="domain" description="WAP" evidence="4">
    <location>
        <begin position="29"/>
        <end position="76"/>
    </location>
</feature>
<dbReference type="Gene3D" id="4.10.75.10">
    <property type="entry name" value="Elafin-like"/>
    <property type="match status" value="1"/>
</dbReference>
<sequence length="1607" mass="174073">ANMKAGTLFVLVAFIAVGLEMTCARIARGKQKPGVCPKVPQGSIGPCVTQCLDDGSCPKRMKCCSNGCGFTCRRPLPVGGHAQVGAPVLDTGINGRRHEDARTVRTASTNRQNCEENRQDEGAAAAAEREAAERPLGPADCAIVYSGWGQIGVTVSKRATCLPGLTSTSHPLLGGIHMSRDWKPAQKSGDPKSGTETEEMEDQSSGNREEMSSSTHQDCQPAEVHAGDAMLRPTRGSLTLLPPIGPENLRQEPQGGDFRARPIGADFAPMLPVSQSHKDASVSAYQPKQGKASSSNMKLGGFLLLVTLIALSFEVQELQAAVRPLQLLGESRQKAALFFFGEGTRKSILDQKGPVPNTAVETGTVTSMSAASAMGVATSVLQTKVRSGEPSGSWSGHHLVFPELDTGRGRRVPRKYSPVALVGKMAAVQVPGSLLGGPQRAAPQESPPKPGNGFRCLSARLCALRPDDSSSARTEIHLLFDQLISENYSEGGGGVAPEDVSTLLVQACRLVPLNQNHLVSKVSQLIHHLLNRLQVIVDEQNLDFLLEYTISAIQQCSSWTHMKILQALAALVYCNGSKCQKYLPDLLGKNGLLMRLSDLTQSDPEVRRAAVHCMANLCLSVPGQPYLEEPYQNVCFQVFLTTLQSPKSSDMDDITFCMLLQNALKGIQSLLNVGKMKLTQTDQLGALLAVLKKSMFHGLPGLNIEMPTVLYPTPLPQYDGRPPVKPQQLEPSASRPTVNKKKKLKVKPKKSHQGEEEEEEESSGEREAATVTGSGRVNLHEGNTQCSSSLGVQSLPIDGSRATGKDQASSPFHSCSWKRVSSSESDYSDAEGGIQSKIRSYQARVRQGALACFLSTIKSIEKKVLYGYWSAFVPDTPELGSPQSVSLMTLTLKDPSPKTRACALQVLSAILEGSKQFLSVAEDTSDHRRAFTPFSVMIASSIRELHRCLLLALVAESSSQTLTQIIKCLANLVSNSPYNRLKLSLLTKVWTQIKPYIHHKDVNVRVSSLTLLGAIVSTHAPLSEVQLLLQQPCTSGLSNNNSASPHLNPPDGWKKVPSGAFVEEASVSSPKGSPEPCWLIRLCISTVVLPKEDSCSGSDTGSAAGAIYKPSPIRLEALQVLAHLARGYFSMTQVYLMELGEVICKCMGEEDPSIQLHGTKLLEELGTGLIQQYKPDSAVAPDQRVPVTLVVMFWTMMLNGPLPRALQNSEHPTLQASACDALSSILPEAFSNLPGDRQILCLTMLLGLNDSKNCLVKAATSRALGVYVLFPCLRQDVIFVADTANAILMSLQDKSLNVRAKAAWSLGNLTDTLIVNMETPDPSFQEEFSGLLLLKMLRSAIEASKDKDKVKSSAVRALGNLLHFLQPSHIEKPRFAEIIEESIQALISTVLIEAAMKVRWNACYAMGNVFKNPALPLGTAPWTSQAYNALTSVVTSCKNFKVRIRSAAALSIPGKREHYGSVDQYAQIWNALVTALQKSEDTTDFLEFKYCASLRTQICQALIHLLSIASASDLPCIKETLELNGEMVQSYILQFLKSGAEGDDTRVSHSPQERDQMVKTALEHLSGVQPLTGDSAKRAIMDFLEDILTVYFDSSRSQDTLVGLTNR</sequence>
<feature type="compositionally biased region" description="Basic and acidic residues" evidence="2">
    <location>
        <begin position="113"/>
        <end position="133"/>
    </location>
</feature>
<dbReference type="SUPFAM" id="SSF48371">
    <property type="entry name" value="ARM repeat"/>
    <property type="match status" value="1"/>
</dbReference>
<dbReference type="PROSITE" id="PS51390">
    <property type="entry name" value="WAP"/>
    <property type="match status" value="1"/>
</dbReference>
<feature type="non-terminal residue" evidence="5">
    <location>
        <position position="1607"/>
    </location>
</feature>
<dbReference type="InterPro" id="IPR016024">
    <property type="entry name" value="ARM-type_fold"/>
</dbReference>
<comment type="caution">
    <text evidence="5">The sequence shown here is derived from an EMBL/GenBank/DDBJ whole genome shotgun (WGS) entry which is preliminary data.</text>
</comment>
<accession>A0A8J6AMW0</accession>
<keyword evidence="6" id="KW-1185">Reference proteome</keyword>
<dbReference type="Proteomes" id="UP000700334">
    <property type="component" value="Unassembled WGS sequence"/>
</dbReference>
<evidence type="ECO:0000256" key="2">
    <source>
        <dbReference type="SAM" id="MobiDB-lite"/>
    </source>
</evidence>
<dbReference type="FunFam" id="1.25.10.10:FF:000505">
    <property type="entry name" value="HEAT repeat-containing protein 6 isoform X1"/>
    <property type="match status" value="1"/>
</dbReference>
<dbReference type="OrthoDB" id="66533at2759"/>
<dbReference type="PANTHER" id="PTHR13366:SF0">
    <property type="entry name" value="HEAT REPEAT-CONTAINING PROTEIN 6"/>
    <property type="match status" value="1"/>
</dbReference>
<evidence type="ECO:0000313" key="5">
    <source>
        <dbReference type="EMBL" id="KAG8520225.1"/>
    </source>
</evidence>
<dbReference type="InterPro" id="IPR052107">
    <property type="entry name" value="HEAT6"/>
</dbReference>
<dbReference type="PANTHER" id="PTHR13366">
    <property type="entry name" value="MALARIA ANTIGEN-RELATED"/>
    <property type="match status" value="1"/>
</dbReference>
<evidence type="ECO:0000313" key="6">
    <source>
        <dbReference type="Proteomes" id="UP000700334"/>
    </source>
</evidence>
<evidence type="ECO:0000256" key="1">
    <source>
        <dbReference type="ARBA" id="ARBA00015263"/>
    </source>
</evidence>
<dbReference type="InterPro" id="IPR008197">
    <property type="entry name" value="WAP_dom"/>
</dbReference>
<dbReference type="CDD" id="cd00199">
    <property type="entry name" value="WAP"/>
    <property type="match status" value="1"/>
</dbReference>
<dbReference type="Pfam" id="PF00095">
    <property type="entry name" value="WAP"/>
    <property type="match status" value="1"/>
</dbReference>
<keyword evidence="3" id="KW-0732">Signal</keyword>
<feature type="compositionally biased region" description="Polar residues" evidence="2">
    <location>
        <begin position="806"/>
        <end position="815"/>
    </location>
</feature>
<protein>
    <recommendedName>
        <fullName evidence="1">HEAT repeat-containing protein 6</fullName>
    </recommendedName>
</protein>
<feature type="compositionally biased region" description="Polar residues" evidence="2">
    <location>
        <begin position="771"/>
        <end position="792"/>
    </location>
</feature>
<feature type="compositionally biased region" description="Basic residues" evidence="2">
    <location>
        <begin position="738"/>
        <end position="751"/>
    </location>
</feature>
<dbReference type="Gene3D" id="1.25.10.10">
    <property type="entry name" value="Leucine-rich Repeat Variant"/>
    <property type="match status" value="3"/>
</dbReference>
<dbReference type="SMART" id="SM00217">
    <property type="entry name" value="WAP"/>
    <property type="match status" value="1"/>
</dbReference>
<feature type="region of interest" description="Disordered" evidence="2">
    <location>
        <begin position="174"/>
        <end position="220"/>
    </location>
</feature>
<name>A0A8J6AMW0_GALPY</name>
<proteinExistence type="predicted"/>
<dbReference type="InterPro" id="IPR036645">
    <property type="entry name" value="Elafin-like_sf"/>
</dbReference>
<gene>
    <name evidence="5" type="ORF">J0S82_004188</name>
</gene>
<feature type="compositionally biased region" description="Basic and acidic residues" evidence="2">
    <location>
        <begin position="178"/>
        <end position="195"/>
    </location>
</feature>
<dbReference type="InterPro" id="IPR011989">
    <property type="entry name" value="ARM-like"/>
</dbReference>
<evidence type="ECO:0000259" key="4">
    <source>
        <dbReference type="PROSITE" id="PS51390"/>
    </source>
</evidence>
<dbReference type="GO" id="GO:0030414">
    <property type="term" value="F:peptidase inhibitor activity"/>
    <property type="evidence" value="ECO:0007669"/>
    <property type="project" value="InterPro"/>
</dbReference>
<dbReference type="GO" id="GO:0005576">
    <property type="term" value="C:extracellular region"/>
    <property type="evidence" value="ECO:0007669"/>
    <property type="project" value="InterPro"/>
</dbReference>
<dbReference type="InterPro" id="IPR025283">
    <property type="entry name" value="DUF4042"/>
</dbReference>
<feature type="chain" id="PRO_5035209411" description="HEAT repeat-containing protein 6" evidence="3">
    <location>
        <begin position="25"/>
        <end position="1607"/>
    </location>
</feature>
<organism evidence="5 6">
    <name type="scientific">Galemys pyrenaicus</name>
    <name type="common">Iberian desman</name>
    <name type="synonym">Pyrenean desman</name>
    <dbReference type="NCBI Taxonomy" id="202257"/>
    <lineage>
        <taxon>Eukaryota</taxon>
        <taxon>Metazoa</taxon>
        <taxon>Chordata</taxon>
        <taxon>Craniata</taxon>
        <taxon>Vertebrata</taxon>
        <taxon>Euteleostomi</taxon>
        <taxon>Mammalia</taxon>
        <taxon>Eutheria</taxon>
        <taxon>Laurasiatheria</taxon>
        <taxon>Eulipotyphla</taxon>
        <taxon>Talpidae</taxon>
        <taxon>Galemys</taxon>
    </lineage>
</organism>